<evidence type="ECO:0000313" key="4">
    <source>
        <dbReference type="Proteomes" id="UP000613011"/>
    </source>
</evidence>
<evidence type="ECO:0000256" key="1">
    <source>
        <dbReference type="SAM" id="Phobius"/>
    </source>
</evidence>
<dbReference type="RefSeq" id="WP_201686507.1">
    <property type="nucleotide sequence ID" value="NZ_JAEQNA010000014.1"/>
</dbReference>
<dbReference type="AlphaFoldDB" id="A0A936ZVI3"/>
<dbReference type="Pfam" id="PF07331">
    <property type="entry name" value="TctB"/>
    <property type="match status" value="1"/>
</dbReference>
<sequence length="146" mass="15607">MASRDYKDILGGVLLMLTGIVFALGAHNYNLGDAARMGPGYFPSVLGWILAVLGVLIVLPALRRPGERIVVQWKSAALVLAAVLYFAFSLPLLGLVLAAAGAVFISSLADHDLTWRGRFILSVAVPVLMVLIFITGLGMTLSPFPW</sequence>
<keyword evidence="1" id="KW-1133">Transmembrane helix</keyword>
<dbReference type="Proteomes" id="UP000613011">
    <property type="component" value="Unassembled WGS sequence"/>
</dbReference>
<feature type="transmembrane region" description="Helical" evidence="1">
    <location>
        <begin position="83"/>
        <end position="107"/>
    </location>
</feature>
<keyword evidence="4" id="KW-1185">Reference proteome</keyword>
<protein>
    <submittedName>
        <fullName evidence="3">Tripartite tricarboxylate transporter TctB family protein</fullName>
    </submittedName>
</protein>
<feature type="transmembrane region" description="Helical" evidence="1">
    <location>
        <begin position="9"/>
        <end position="29"/>
    </location>
</feature>
<evidence type="ECO:0000313" key="3">
    <source>
        <dbReference type="EMBL" id="MBL0423371.1"/>
    </source>
</evidence>
<dbReference type="EMBL" id="JAEQNA010000014">
    <property type="protein sequence ID" value="MBL0423371.1"/>
    <property type="molecule type" value="Genomic_DNA"/>
</dbReference>
<feature type="domain" description="DUF1468" evidence="2">
    <location>
        <begin position="9"/>
        <end position="141"/>
    </location>
</feature>
<accession>A0A936ZVI3</accession>
<dbReference type="InterPro" id="IPR009936">
    <property type="entry name" value="DUF1468"/>
</dbReference>
<feature type="transmembrane region" description="Helical" evidence="1">
    <location>
        <begin position="41"/>
        <end position="62"/>
    </location>
</feature>
<organism evidence="3 4">
    <name type="scientific">Ramlibacter aurantiacus</name>
    <dbReference type="NCBI Taxonomy" id="2801330"/>
    <lineage>
        <taxon>Bacteria</taxon>
        <taxon>Pseudomonadati</taxon>
        <taxon>Pseudomonadota</taxon>
        <taxon>Betaproteobacteria</taxon>
        <taxon>Burkholderiales</taxon>
        <taxon>Comamonadaceae</taxon>
        <taxon>Ramlibacter</taxon>
    </lineage>
</organism>
<reference evidence="3" key="1">
    <citation type="submission" date="2021-01" db="EMBL/GenBank/DDBJ databases">
        <title>Ramlibacter sp. strain AW1 16S ribosomal RNA gene Genome sequencing and assembly.</title>
        <authorList>
            <person name="Kang M."/>
        </authorList>
    </citation>
    <scope>NUCLEOTIDE SEQUENCE</scope>
    <source>
        <strain evidence="3">AW1</strain>
    </source>
</reference>
<gene>
    <name evidence="3" type="ORF">JI739_23745</name>
</gene>
<keyword evidence="1" id="KW-0812">Transmembrane</keyword>
<keyword evidence="1" id="KW-0472">Membrane</keyword>
<comment type="caution">
    <text evidence="3">The sequence shown here is derived from an EMBL/GenBank/DDBJ whole genome shotgun (WGS) entry which is preliminary data.</text>
</comment>
<name>A0A936ZVI3_9BURK</name>
<proteinExistence type="predicted"/>
<evidence type="ECO:0000259" key="2">
    <source>
        <dbReference type="Pfam" id="PF07331"/>
    </source>
</evidence>
<feature type="transmembrane region" description="Helical" evidence="1">
    <location>
        <begin position="119"/>
        <end position="141"/>
    </location>
</feature>